<comment type="similarity">
    <text evidence="8">Belongs to the PsbY family.</text>
</comment>
<keyword evidence="2 8" id="KW-0602">Photosynthesis</keyword>
<keyword evidence="3 8" id="KW-0812">Transmembrane</keyword>
<comment type="caution">
    <text evidence="10">The sequence shown here is derived from an EMBL/GenBank/DDBJ whole genome shotgun (WGS) entry which is preliminary data.</text>
</comment>
<name>A0ABV0JXM2_9CYAN</name>
<organism evidence="10 11">
    <name type="scientific">Funiculus sociatus GB2-A5</name>
    <dbReference type="NCBI Taxonomy" id="2933946"/>
    <lineage>
        <taxon>Bacteria</taxon>
        <taxon>Bacillati</taxon>
        <taxon>Cyanobacteriota</taxon>
        <taxon>Cyanophyceae</taxon>
        <taxon>Coleofasciculales</taxon>
        <taxon>Coleofasciculaceae</taxon>
        <taxon>Funiculus</taxon>
    </lineage>
</organism>
<reference evidence="10 11" key="1">
    <citation type="submission" date="2022-04" db="EMBL/GenBank/DDBJ databases">
        <title>Positive selection, recombination, and allopatry shape intraspecific diversity of widespread and dominant cyanobacteria.</title>
        <authorList>
            <person name="Wei J."/>
            <person name="Shu W."/>
            <person name="Hu C."/>
        </authorList>
    </citation>
    <scope>NUCLEOTIDE SEQUENCE [LARGE SCALE GENOMIC DNA]</scope>
    <source>
        <strain evidence="10 11">GB2-A5</strain>
    </source>
</reference>
<comment type="function">
    <text evidence="8">Loosely associated component of the core of photosystem II (PSII). PSII is a light-driven water plastoquinone oxidoreductase, using light energy to abstract electrons from H(2)O, generating a proton gradient subsequently used for ATP formation.</text>
</comment>
<evidence type="ECO:0000313" key="10">
    <source>
        <dbReference type="EMBL" id="MEP0867411.1"/>
    </source>
</evidence>
<accession>A0ABV0JXM2</accession>
<feature type="topological domain" description="Lumenal" evidence="8">
    <location>
        <begin position="1"/>
        <end position="6"/>
    </location>
</feature>
<dbReference type="Pfam" id="PF06298">
    <property type="entry name" value="PsbY"/>
    <property type="match status" value="1"/>
</dbReference>
<evidence type="ECO:0000256" key="4">
    <source>
        <dbReference type="ARBA" id="ARBA00022989"/>
    </source>
</evidence>
<evidence type="ECO:0000256" key="7">
    <source>
        <dbReference type="ARBA" id="ARBA00023276"/>
    </source>
</evidence>
<keyword evidence="5 8" id="KW-0793">Thylakoid</keyword>
<keyword evidence="11" id="KW-1185">Reference proteome</keyword>
<dbReference type="RefSeq" id="WP_190418116.1">
    <property type="nucleotide sequence ID" value="NZ_JAMPKK010000069.1"/>
</dbReference>
<dbReference type="Proteomes" id="UP001442494">
    <property type="component" value="Unassembled WGS sequence"/>
</dbReference>
<feature type="topological domain" description="Lumenal" evidence="8">
    <location>
        <begin position="26"/>
        <end position="39"/>
    </location>
</feature>
<keyword evidence="7 8" id="KW-0604">Photosystem II</keyword>
<protein>
    <recommendedName>
        <fullName evidence="8">Photosystem II reaction center protein Y</fullName>
    </recommendedName>
</protein>
<evidence type="ECO:0000256" key="5">
    <source>
        <dbReference type="ARBA" id="ARBA00023078"/>
    </source>
</evidence>
<evidence type="ECO:0000256" key="9">
    <source>
        <dbReference type="SAM" id="Phobius"/>
    </source>
</evidence>
<keyword evidence="4 8" id="KW-1133">Transmembrane helix</keyword>
<evidence type="ECO:0000256" key="3">
    <source>
        <dbReference type="ARBA" id="ARBA00022692"/>
    </source>
</evidence>
<evidence type="ECO:0000256" key="8">
    <source>
        <dbReference type="HAMAP-Rule" id="MF_00717"/>
    </source>
</evidence>
<evidence type="ECO:0000256" key="6">
    <source>
        <dbReference type="ARBA" id="ARBA00023136"/>
    </source>
</evidence>
<sequence length="39" mass="4368">MDIDLRIAVVLLPVILAASWAAFNILPYALKQIQGFLNR</sequence>
<feature type="transmembrane region" description="Helical" evidence="9">
    <location>
        <begin position="6"/>
        <end position="30"/>
    </location>
</feature>
<dbReference type="InterPro" id="IPR009388">
    <property type="entry name" value="PSII_PsbY"/>
</dbReference>
<comment type="subunit">
    <text evidence="8">PSII is composed of 1 copy each of membrane proteins PsbA, PsbB, PsbC, PsbD, PsbE, PsbF, PsbH, PsbI, PsbJ, PsbK, PsbL, PsbM, PsbT, PsbX, PsbY, PsbZ, Psb30/Ycf12, peripheral proteins PsbO, CyanoQ (PsbQ), PsbU, PsbV and a large number of cofactors. It forms dimeric complexes.</text>
</comment>
<dbReference type="NCBIfam" id="NF009711">
    <property type="entry name" value="PRK13240.1"/>
    <property type="match status" value="1"/>
</dbReference>
<keyword evidence="6 8" id="KW-0472">Membrane</keyword>
<evidence type="ECO:0000256" key="1">
    <source>
        <dbReference type="ARBA" id="ARBA00004370"/>
    </source>
</evidence>
<proteinExistence type="inferred from homology"/>
<gene>
    <name evidence="8" type="primary">psbY</name>
    <name evidence="10" type="ORF">NDI37_23455</name>
</gene>
<evidence type="ECO:0000256" key="2">
    <source>
        <dbReference type="ARBA" id="ARBA00022531"/>
    </source>
</evidence>
<dbReference type="EMBL" id="JAMPKK010000069">
    <property type="protein sequence ID" value="MEP0867411.1"/>
    <property type="molecule type" value="Genomic_DNA"/>
</dbReference>
<evidence type="ECO:0000313" key="11">
    <source>
        <dbReference type="Proteomes" id="UP001442494"/>
    </source>
</evidence>
<comment type="subcellular location">
    <subcellularLocation>
        <location evidence="8">Cellular thylakoid membrane</location>
        <topology evidence="8">Single-pass membrane protein</topology>
    </subcellularLocation>
    <subcellularLocation>
        <location evidence="1">Membrane</location>
    </subcellularLocation>
</comment>
<dbReference type="HAMAP" id="MF_00717">
    <property type="entry name" value="PSII_PsbY"/>
    <property type="match status" value="1"/>
</dbReference>